<evidence type="ECO:0000313" key="1">
    <source>
        <dbReference type="EMBL" id="RDX88516.1"/>
    </source>
</evidence>
<dbReference type="AlphaFoldDB" id="A0A371GDD7"/>
<keyword evidence="2" id="KW-1185">Reference proteome</keyword>
<dbReference type="EMBL" id="QJKJ01005916">
    <property type="protein sequence ID" value="RDX88516.1"/>
    <property type="molecule type" value="Genomic_DNA"/>
</dbReference>
<feature type="non-terminal residue" evidence="1">
    <location>
        <position position="1"/>
    </location>
</feature>
<reference evidence="1" key="1">
    <citation type="submission" date="2018-05" db="EMBL/GenBank/DDBJ databases">
        <title>Draft genome of Mucuna pruriens seed.</title>
        <authorList>
            <person name="Nnadi N.E."/>
            <person name="Vos R."/>
            <person name="Hasami M.H."/>
            <person name="Devisetty U.K."/>
            <person name="Aguiy J.C."/>
        </authorList>
    </citation>
    <scope>NUCLEOTIDE SEQUENCE [LARGE SCALE GENOMIC DNA]</scope>
    <source>
        <strain evidence="1">JCA_2017</strain>
    </source>
</reference>
<sequence length="162" mass="18440">MKVECINWSKVILSKPIVQIIEGRSEASSSSYLRLRQRRIRYCYGVEGGFVIVMGKGKRGCDFFDWANIELNEREKKILKILLKKVANGEDDGELWKVEAKYVSTVVIYNSYKSSKDCFIILILGLVMGPLTSRKLSLTLLVRSLSTIDLSKNPIQHSKAKH</sequence>
<comment type="caution">
    <text evidence="1">The sequence shown here is derived from an EMBL/GenBank/DDBJ whole genome shotgun (WGS) entry which is preliminary data.</text>
</comment>
<accession>A0A371GDD7</accession>
<proteinExistence type="predicted"/>
<protein>
    <submittedName>
        <fullName evidence="1">Uncharacterized protein</fullName>
    </submittedName>
</protein>
<gene>
    <name evidence="1" type="ORF">CR513_29879</name>
</gene>
<dbReference type="Proteomes" id="UP000257109">
    <property type="component" value="Unassembled WGS sequence"/>
</dbReference>
<organism evidence="1 2">
    <name type="scientific">Mucuna pruriens</name>
    <name type="common">Velvet bean</name>
    <name type="synonym">Dolichos pruriens</name>
    <dbReference type="NCBI Taxonomy" id="157652"/>
    <lineage>
        <taxon>Eukaryota</taxon>
        <taxon>Viridiplantae</taxon>
        <taxon>Streptophyta</taxon>
        <taxon>Embryophyta</taxon>
        <taxon>Tracheophyta</taxon>
        <taxon>Spermatophyta</taxon>
        <taxon>Magnoliopsida</taxon>
        <taxon>eudicotyledons</taxon>
        <taxon>Gunneridae</taxon>
        <taxon>Pentapetalae</taxon>
        <taxon>rosids</taxon>
        <taxon>fabids</taxon>
        <taxon>Fabales</taxon>
        <taxon>Fabaceae</taxon>
        <taxon>Papilionoideae</taxon>
        <taxon>50 kb inversion clade</taxon>
        <taxon>NPAAA clade</taxon>
        <taxon>indigoferoid/millettioid clade</taxon>
        <taxon>Phaseoleae</taxon>
        <taxon>Mucuna</taxon>
    </lineage>
</organism>
<name>A0A371GDD7_MUCPR</name>
<evidence type="ECO:0000313" key="2">
    <source>
        <dbReference type="Proteomes" id="UP000257109"/>
    </source>
</evidence>